<accession>B3S8I6</accession>
<dbReference type="RefSeq" id="XP_002116605.1">
    <property type="nucleotide sequence ID" value="XM_002116569.1"/>
</dbReference>
<dbReference type="PhylomeDB" id="B3S8I6"/>
<keyword evidence="3" id="KW-1185">Reference proteome</keyword>
<evidence type="ECO:0000313" key="2">
    <source>
        <dbReference type="EMBL" id="EDV20961.1"/>
    </source>
</evidence>
<dbReference type="InParanoid" id="B3S8I6"/>
<evidence type="ECO:0000313" key="3">
    <source>
        <dbReference type="Proteomes" id="UP000009022"/>
    </source>
</evidence>
<dbReference type="EMBL" id="DS985256">
    <property type="protein sequence ID" value="EDV20961.1"/>
    <property type="molecule type" value="Genomic_DNA"/>
</dbReference>
<dbReference type="HOGENOM" id="CLU_393479_0_0_1"/>
<keyword evidence="1" id="KW-1133">Transmembrane helix</keyword>
<dbReference type="AlphaFoldDB" id="B3S8I6"/>
<feature type="transmembrane region" description="Helical" evidence="1">
    <location>
        <begin position="443"/>
        <end position="466"/>
    </location>
</feature>
<keyword evidence="1" id="KW-0472">Membrane</keyword>
<dbReference type="Proteomes" id="UP000009022">
    <property type="component" value="Unassembled WGS sequence"/>
</dbReference>
<proteinExistence type="predicted"/>
<evidence type="ECO:0000256" key="1">
    <source>
        <dbReference type="SAM" id="Phobius"/>
    </source>
</evidence>
<name>B3S8I6_TRIAD</name>
<keyword evidence="1" id="KW-0812">Transmembrane</keyword>
<reference evidence="2 3" key="1">
    <citation type="journal article" date="2008" name="Nature">
        <title>The Trichoplax genome and the nature of placozoans.</title>
        <authorList>
            <person name="Srivastava M."/>
            <person name="Begovic E."/>
            <person name="Chapman J."/>
            <person name="Putnam N.H."/>
            <person name="Hellsten U."/>
            <person name="Kawashima T."/>
            <person name="Kuo A."/>
            <person name="Mitros T."/>
            <person name="Salamov A."/>
            <person name="Carpenter M.L."/>
            <person name="Signorovitch A.Y."/>
            <person name="Moreno M.A."/>
            <person name="Kamm K."/>
            <person name="Grimwood J."/>
            <person name="Schmutz J."/>
            <person name="Shapiro H."/>
            <person name="Grigoriev I.V."/>
            <person name="Buss L.W."/>
            <person name="Schierwater B."/>
            <person name="Dellaporta S.L."/>
            <person name="Rokhsar D.S."/>
        </authorList>
    </citation>
    <scope>NUCLEOTIDE SEQUENCE [LARGE SCALE GENOMIC DNA]</scope>
    <source>
        <strain evidence="2 3">Grell-BS-1999</strain>
    </source>
</reference>
<gene>
    <name evidence="2" type="ORF">TRIADDRAFT_60554</name>
</gene>
<dbReference type="CTD" id="6757817"/>
<protein>
    <submittedName>
        <fullName evidence="2">Uncharacterized protein</fullName>
    </submittedName>
</protein>
<sequence length="701" mass="80053">MINTKTTGYRSLSYCLPLIIYILLVFPHSIATSQLNLSSCLLQCRLSIKEGPRAHVNFTQMLKTESIRAIFFDLYIGNKTTHIGTRRTIFYAWIKKNLGKGVFTLPSDYIALTFSLYAVFISKLKISFQESSPGCYHRFHDDYCKGYITFAALTDFTRLKENCTNDSCGTICRRNYTKHDGWLGDKIVFSCCHKDLLTGDINIDKCLTEERADWYVSLMQAVSTIISIHLGGMALNRFINKYLDRQILYTTIGSIRVRILNPSPLQDLGMIPTRIIKVKDKVEDEMNALLNAKKGVLEVYLANGYDEIKIDVPAKLKDPKVMKNLKKYISWILNQPHHQIFDGISKIVIQYEIKTVNDNQKQTTVSLLQCTNGCENCPYSQGFQQVKHCIENHLNINNSQDFIKWTKQVYFIHDDIAHHKLISIPSELYQYLRYYVPMISSSLWRLISSIILASGLLFIFVLTILLDYRTQLFSSLNSALAHVPNIYLATILSMNYLVATEIDEETIDRILIANIIQYRRGYRLFLERGIYFQPILQSFRATFEHYHRKNKTIKFYIPEVDSNSNRSVGSTVSSGNQSVITTEANSDITQSINSPSTEIATDSAFQLNTGHSAAEIHNVQTIDDAYKDGVEEEISIHENQSNQANSLIYKGEIQFRLIFQAIKNIFIRTSNSSENSAIAERVGIKGEREPLVDKFATDPIA</sequence>
<organism evidence="2 3">
    <name type="scientific">Trichoplax adhaerens</name>
    <name type="common">Trichoplax reptans</name>
    <dbReference type="NCBI Taxonomy" id="10228"/>
    <lineage>
        <taxon>Eukaryota</taxon>
        <taxon>Metazoa</taxon>
        <taxon>Placozoa</taxon>
        <taxon>Uniplacotomia</taxon>
        <taxon>Trichoplacea</taxon>
        <taxon>Trichoplacidae</taxon>
        <taxon>Trichoplax</taxon>
    </lineage>
</organism>
<dbReference type="KEGG" id="tad:TRIADDRAFT_60554"/>
<dbReference type="GeneID" id="6757817"/>
<feature type="transmembrane region" description="Helical" evidence="1">
    <location>
        <begin position="12"/>
        <end position="30"/>
    </location>
</feature>